<keyword evidence="4" id="KW-1015">Disulfide bond</keyword>
<keyword evidence="1 5" id="KW-0245">EGF-like domain</keyword>
<dbReference type="InterPro" id="IPR011042">
    <property type="entry name" value="6-blade_b-propeller_TolB-like"/>
</dbReference>
<dbReference type="Pfam" id="PF07645">
    <property type="entry name" value="EGF_CA"/>
    <property type="match status" value="1"/>
</dbReference>
<dbReference type="SMART" id="SM00179">
    <property type="entry name" value="EGF_CA"/>
    <property type="match status" value="1"/>
</dbReference>
<dbReference type="PROSITE" id="PS50026">
    <property type="entry name" value="EGF_3"/>
    <property type="match status" value="1"/>
</dbReference>
<proteinExistence type="predicted"/>
<dbReference type="InterPro" id="IPR005312">
    <property type="entry name" value="DUF1759"/>
</dbReference>
<evidence type="ECO:0000313" key="11">
    <source>
        <dbReference type="Proteomes" id="UP000653454"/>
    </source>
</evidence>
<dbReference type="Pfam" id="PF03564">
    <property type="entry name" value="DUF1759"/>
    <property type="match status" value="1"/>
</dbReference>
<feature type="compositionally biased region" description="Pro residues" evidence="8">
    <location>
        <begin position="1051"/>
        <end position="1062"/>
    </location>
</feature>
<evidence type="ECO:0000256" key="7">
    <source>
        <dbReference type="SAM" id="Coils"/>
    </source>
</evidence>
<evidence type="ECO:0000256" key="1">
    <source>
        <dbReference type="ARBA" id="ARBA00022536"/>
    </source>
</evidence>
<dbReference type="SUPFAM" id="SSF57196">
    <property type="entry name" value="EGF/Laminin"/>
    <property type="match status" value="1"/>
</dbReference>
<keyword evidence="2" id="KW-0732">Signal</keyword>
<dbReference type="Gene3D" id="2.10.25.10">
    <property type="entry name" value="Laminin"/>
    <property type="match status" value="1"/>
</dbReference>
<dbReference type="PANTHER" id="PTHR46513:SF15">
    <property type="entry name" value="NIDOGEN 2"/>
    <property type="match status" value="1"/>
</dbReference>
<feature type="coiled-coil region" evidence="7">
    <location>
        <begin position="980"/>
        <end position="1007"/>
    </location>
</feature>
<accession>A0A8S4FA86</accession>
<evidence type="ECO:0000256" key="4">
    <source>
        <dbReference type="ARBA" id="ARBA00023157"/>
    </source>
</evidence>
<dbReference type="InterPro" id="IPR050778">
    <property type="entry name" value="Cueball_EGF_LRP_Nidogen"/>
</dbReference>
<organism evidence="10 11">
    <name type="scientific">Plutella xylostella</name>
    <name type="common">Diamondback moth</name>
    <name type="synonym">Plutella maculipennis</name>
    <dbReference type="NCBI Taxonomy" id="51655"/>
    <lineage>
        <taxon>Eukaryota</taxon>
        <taxon>Metazoa</taxon>
        <taxon>Ecdysozoa</taxon>
        <taxon>Arthropoda</taxon>
        <taxon>Hexapoda</taxon>
        <taxon>Insecta</taxon>
        <taxon>Pterygota</taxon>
        <taxon>Neoptera</taxon>
        <taxon>Endopterygota</taxon>
        <taxon>Lepidoptera</taxon>
        <taxon>Glossata</taxon>
        <taxon>Ditrysia</taxon>
        <taxon>Yponomeutoidea</taxon>
        <taxon>Plutellidae</taxon>
        <taxon>Plutella</taxon>
    </lineage>
</organism>
<dbReference type="GO" id="GO:0005886">
    <property type="term" value="C:plasma membrane"/>
    <property type="evidence" value="ECO:0007669"/>
    <property type="project" value="TreeGrafter"/>
</dbReference>
<keyword evidence="3" id="KW-0677">Repeat</keyword>
<dbReference type="EMBL" id="CAJHNJ030000030">
    <property type="protein sequence ID" value="CAG9124445.1"/>
    <property type="molecule type" value="Genomic_DNA"/>
</dbReference>
<dbReference type="SMART" id="SM00135">
    <property type="entry name" value="LY"/>
    <property type="match status" value="4"/>
</dbReference>
<protein>
    <submittedName>
        <fullName evidence="10">(diamondback moth) hypothetical protein</fullName>
    </submittedName>
</protein>
<evidence type="ECO:0000256" key="8">
    <source>
        <dbReference type="SAM" id="MobiDB-lite"/>
    </source>
</evidence>
<dbReference type="Pfam" id="PF00058">
    <property type="entry name" value="Ldl_recept_b"/>
    <property type="match status" value="1"/>
</dbReference>
<reference evidence="10" key="1">
    <citation type="submission" date="2020-11" db="EMBL/GenBank/DDBJ databases">
        <authorList>
            <person name="Whiteford S."/>
        </authorList>
    </citation>
    <scope>NUCLEOTIDE SEQUENCE</scope>
</reference>
<evidence type="ECO:0000313" key="10">
    <source>
        <dbReference type="EMBL" id="CAG9124445.1"/>
    </source>
</evidence>
<dbReference type="InterPro" id="IPR001881">
    <property type="entry name" value="EGF-like_Ca-bd_dom"/>
</dbReference>
<feature type="domain" description="EGF-like" evidence="9">
    <location>
        <begin position="79"/>
        <end position="115"/>
    </location>
</feature>
<dbReference type="GO" id="GO:0017147">
    <property type="term" value="F:Wnt-protein binding"/>
    <property type="evidence" value="ECO:0007669"/>
    <property type="project" value="TreeGrafter"/>
</dbReference>
<feature type="repeat" description="LDL-receptor class B" evidence="6">
    <location>
        <begin position="791"/>
        <end position="834"/>
    </location>
</feature>
<dbReference type="InterPro" id="IPR018097">
    <property type="entry name" value="EGF_Ca-bd_CS"/>
</dbReference>
<dbReference type="GO" id="GO:0060070">
    <property type="term" value="P:canonical Wnt signaling pathway"/>
    <property type="evidence" value="ECO:0007669"/>
    <property type="project" value="TreeGrafter"/>
</dbReference>
<dbReference type="InterPro" id="IPR000742">
    <property type="entry name" value="EGF"/>
</dbReference>
<dbReference type="PROSITE" id="PS51120">
    <property type="entry name" value="LDLRB"/>
    <property type="match status" value="1"/>
</dbReference>
<dbReference type="PROSITE" id="PS01187">
    <property type="entry name" value="EGF_CA"/>
    <property type="match status" value="1"/>
</dbReference>
<dbReference type="CDD" id="cd00054">
    <property type="entry name" value="EGF_CA"/>
    <property type="match status" value="1"/>
</dbReference>
<evidence type="ECO:0000256" key="2">
    <source>
        <dbReference type="ARBA" id="ARBA00022729"/>
    </source>
</evidence>
<keyword evidence="11" id="KW-1185">Reference proteome</keyword>
<dbReference type="InterPro" id="IPR049883">
    <property type="entry name" value="NOTCH1_EGF-like"/>
</dbReference>
<dbReference type="PROSITE" id="PS00010">
    <property type="entry name" value="ASX_HYDROXYL"/>
    <property type="match status" value="1"/>
</dbReference>
<evidence type="ECO:0000256" key="3">
    <source>
        <dbReference type="ARBA" id="ARBA00022737"/>
    </source>
</evidence>
<sequence>MCGTLCRAEGTARRARAAPARATRPGTAPALRRPGRVRGAAATVLAQYVWYIVPGRGDGAACSCGPGARYSPGNRTCVDLDECEAAQPRCSHKCHNKEGRFSCSCEDGYTSDRFEYLCFAPDPEPLLFFATRHEIKYYKIKSRVLVTAVTGVKQAHGMTYDGTYLYWVEKAEGHQAVVRAKLDDVENTKQTLIALGLDDPGDISYEHSTNTIYITDAERGSVAACAADAAVCTRLNTTAAHPKFLTLHARRGIERSVAAPQHHRRAPQVPHAAFAPRSAPWRRLNTTAAHPKFLTLHARRGIERSVAAPQHHRRAPQVPHAACAPRSAPWRRLNTTAAHPKFLTLHARRGIERSVAAPQHHRRAPQVPHAACAPRSAPWRRLNTTAAHPKFLTLHARRGIERSVAAPQHHRRAPQVPHAACAPRSAPWRRLNTTAAHPKFLTLHARRGIERSVAAPQHHRRAPQVPHAACAPRSAPWRRLNTTAAHPKFLTLHARRGIERSVAAPQHHRRAPQVPDAACAPRSAPWRRLNTTAAHPKFLTLHARRGIERSVAAPQHHRRAPQVPHAACAPRSAPWRRLNTTAAHPKFLTLHARRGIERSVAAPQHHRRAPQVPHAACAPRSAPWRRLNTTAAHPKFLTLHARRGIERSVAAPQHHRRAPQVPHAACAPRSAPWRRLNTTAAHPKFLTLHARRGIERSVAAPQHHRRAPQVPHAACAPRSAPWRRLNTTAAHPKFLTLHARRGIERSVAAPQHHRRAPQVPHAACAPRSAPWRRLNTTAAHPKFLTLHARRGEMYWLDYLDRPVIMRANMDGSNPHVLTDDIKGSPTGLALDAANDRLYYVDKHIVSMRLDNKGSYVSVKCVVMDQRLRHGYNPYKLVFKPDYWRTTAGERPGMFTTPPPLRKMVQTRSAHEREKMALLEQSTRDGPSGLDVNVATSEKITTKNELKACEPPVRKVGSCMKMEIGCHKSSTSKKMSMASSKRSIEARKKQLELEAAEAIANINKKLIEKKLEADIAALEDCSKNSAASYSSVNVSQKVEQWLEHSHHDANDPPRPSTIPPPPGEPRHDAAALPSTVRDIAQSPPPPPPAQPPSDMQQLVQAMKDIAVAAATSTPHSQMLSRLSTPRDLPTFAGDPLEWLNFVQAYEESTEVCHFTPKENMWRLRKCLRGPARDSVTALLVTAAAPETVMGALQLQYGNPDVILPRIIQDLNRLHAVSDDYQKDIISFSVKVQNYVAAVLALGRDEYLQGYINHGEDKILSWRQTNSGGSRREIASRTIPEAVHLVWV</sequence>
<evidence type="ECO:0000256" key="6">
    <source>
        <dbReference type="PROSITE-ProRule" id="PRU00461"/>
    </source>
</evidence>
<dbReference type="GO" id="GO:0042813">
    <property type="term" value="F:Wnt receptor activity"/>
    <property type="evidence" value="ECO:0007669"/>
    <property type="project" value="TreeGrafter"/>
</dbReference>
<feature type="region of interest" description="Disordered" evidence="8">
    <location>
        <begin position="1042"/>
        <end position="1068"/>
    </location>
</feature>
<comment type="caution">
    <text evidence="5">Lacks conserved residue(s) required for the propagation of feature annotation.</text>
</comment>
<dbReference type="InterPro" id="IPR000033">
    <property type="entry name" value="LDLR_classB_rpt"/>
</dbReference>
<dbReference type="PANTHER" id="PTHR46513">
    <property type="entry name" value="VITELLOGENIN RECEPTOR-LIKE PROTEIN-RELATED-RELATED"/>
    <property type="match status" value="1"/>
</dbReference>
<evidence type="ECO:0000259" key="9">
    <source>
        <dbReference type="PROSITE" id="PS50026"/>
    </source>
</evidence>
<dbReference type="InterPro" id="IPR000152">
    <property type="entry name" value="EGF-type_Asp/Asn_hydroxyl_site"/>
</dbReference>
<dbReference type="SUPFAM" id="SSF63825">
    <property type="entry name" value="YWTD domain"/>
    <property type="match status" value="2"/>
</dbReference>
<gene>
    <name evidence="10" type="ORF">PLXY2_LOCUS8216</name>
</gene>
<dbReference type="GO" id="GO:0005509">
    <property type="term" value="F:calcium ion binding"/>
    <property type="evidence" value="ECO:0007669"/>
    <property type="project" value="InterPro"/>
</dbReference>
<dbReference type="Proteomes" id="UP000653454">
    <property type="component" value="Unassembled WGS sequence"/>
</dbReference>
<name>A0A8S4FA86_PLUXY</name>
<keyword evidence="7" id="KW-0175">Coiled coil</keyword>
<evidence type="ECO:0000256" key="5">
    <source>
        <dbReference type="PROSITE-ProRule" id="PRU00076"/>
    </source>
</evidence>
<comment type="caution">
    <text evidence="10">The sequence shown here is derived from an EMBL/GenBank/DDBJ whole genome shotgun (WGS) entry which is preliminary data.</text>
</comment>
<dbReference type="FunFam" id="2.10.25.10:FF:000038">
    <property type="entry name" value="Fibrillin 2"/>
    <property type="match status" value="1"/>
</dbReference>
<dbReference type="Gene3D" id="2.120.10.30">
    <property type="entry name" value="TolB, C-terminal domain"/>
    <property type="match status" value="2"/>
</dbReference>